<dbReference type="PROSITE" id="PS51384">
    <property type="entry name" value="FAD_FR"/>
    <property type="match status" value="1"/>
</dbReference>
<feature type="transmembrane region" description="Helical" evidence="13">
    <location>
        <begin position="269"/>
        <end position="288"/>
    </location>
</feature>
<feature type="transmembrane region" description="Helical" evidence="13">
    <location>
        <begin position="66"/>
        <end position="88"/>
    </location>
</feature>
<dbReference type="PANTHER" id="PTHR14297">
    <property type="entry name" value="MEMBRANE TRANSPORT PROTEIN XK FAMILY MEMBER"/>
    <property type="match status" value="1"/>
</dbReference>
<dbReference type="PRINTS" id="PR00466">
    <property type="entry name" value="GP91PHOX"/>
</dbReference>
<evidence type="ECO:0000313" key="16">
    <source>
        <dbReference type="Proteomes" id="UP000710432"/>
    </source>
</evidence>
<evidence type="ECO:0000256" key="2">
    <source>
        <dbReference type="ARBA" id="ARBA00008789"/>
    </source>
</evidence>
<evidence type="ECO:0000256" key="10">
    <source>
        <dbReference type="ARBA" id="ARBA00023136"/>
    </source>
</evidence>
<dbReference type="Pfam" id="PF08022">
    <property type="entry name" value="FAD_binding_8"/>
    <property type="match status" value="1"/>
</dbReference>
<evidence type="ECO:0000256" key="8">
    <source>
        <dbReference type="ARBA" id="ARBA00023002"/>
    </source>
</evidence>
<keyword evidence="4" id="KW-0349">Heme</keyword>
<evidence type="ECO:0000256" key="12">
    <source>
        <dbReference type="ARBA" id="ARBA00049908"/>
    </source>
</evidence>
<dbReference type="InterPro" id="IPR039261">
    <property type="entry name" value="FNR_nucleotide-bd"/>
</dbReference>
<reference evidence="15" key="1">
    <citation type="submission" date="2020-03" db="EMBL/GenBank/DDBJ databases">
        <title>Studies in the Genomics of Life Span.</title>
        <authorList>
            <person name="Glass D."/>
        </authorList>
    </citation>
    <scope>NUCLEOTIDE SEQUENCE</scope>
    <source>
        <strain evidence="15">LTLLF</strain>
        <tissue evidence="15">Muscle</tissue>
    </source>
</reference>
<dbReference type="SFLD" id="SFLDG01168">
    <property type="entry name" value="Ferric_reductase_subgroup_(FRE"/>
    <property type="match status" value="1"/>
</dbReference>
<evidence type="ECO:0000256" key="6">
    <source>
        <dbReference type="ARBA" id="ARBA00022723"/>
    </source>
</evidence>
<organism evidence="15 16">
    <name type="scientific">Microtus ochrogaster</name>
    <name type="common">Prairie vole</name>
    <dbReference type="NCBI Taxonomy" id="79684"/>
    <lineage>
        <taxon>Eukaryota</taxon>
        <taxon>Metazoa</taxon>
        <taxon>Chordata</taxon>
        <taxon>Craniata</taxon>
        <taxon>Vertebrata</taxon>
        <taxon>Euteleostomi</taxon>
        <taxon>Mammalia</taxon>
        <taxon>Eutheria</taxon>
        <taxon>Euarchontoglires</taxon>
        <taxon>Glires</taxon>
        <taxon>Rodentia</taxon>
        <taxon>Myomorpha</taxon>
        <taxon>Muroidea</taxon>
        <taxon>Cricetidae</taxon>
        <taxon>Arvicolinae</taxon>
        <taxon>Microtus</taxon>
    </lineage>
</organism>
<dbReference type="AlphaFoldDB" id="A0A8J6KK81"/>
<name>A0A8J6KK81_MICOH</name>
<keyword evidence="6" id="KW-0479">Metal-binding</keyword>
<dbReference type="SFLD" id="SFLDS00052">
    <property type="entry name" value="Ferric_Reductase_Domain"/>
    <property type="match status" value="1"/>
</dbReference>
<feature type="transmembrane region" description="Helical" evidence="13">
    <location>
        <begin position="615"/>
        <end position="637"/>
    </location>
</feature>
<dbReference type="SUPFAM" id="SSF63380">
    <property type="entry name" value="Riboflavin synthase domain-like"/>
    <property type="match status" value="1"/>
</dbReference>
<keyword evidence="8" id="KW-0560">Oxidoreductase</keyword>
<dbReference type="InterPro" id="IPR013121">
    <property type="entry name" value="Fe_red_NAD-bd_6"/>
</dbReference>
<feature type="transmembrane region" description="Helical" evidence="13">
    <location>
        <begin position="350"/>
        <end position="370"/>
    </location>
</feature>
<keyword evidence="11" id="KW-0325">Glycoprotein</keyword>
<keyword evidence="7 13" id="KW-1133">Transmembrane helix</keyword>
<dbReference type="InterPro" id="IPR017927">
    <property type="entry name" value="FAD-bd_FR_type"/>
</dbReference>
<dbReference type="Proteomes" id="UP000710432">
    <property type="component" value="Unassembled WGS sequence"/>
</dbReference>
<protein>
    <recommendedName>
        <fullName evidence="13">XK-related protein</fullName>
    </recommendedName>
</protein>
<dbReference type="Gene3D" id="2.40.30.10">
    <property type="entry name" value="Translation factors"/>
    <property type="match status" value="1"/>
</dbReference>
<feature type="transmembrane region" description="Helical" evidence="13">
    <location>
        <begin position="583"/>
        <end position="603"/>
    </location>
</feature>
<dbReference type="InterPro" id="IPR017938">
    <property type="entry name" value="Riboflavin_synthase-like_b-brl"/>
</dbReference>
<dbReference type="SUPFAM" id="SSF52343">
    <property type="entry name" value="Ferredoxin reductase-like, C-terminal NADP-linked domain"/>
    <property type="match status" value="1"/>
</dbReference>
<dbReference type="FunFam" id="2.40.30.10:FF:000030">
    <property type="entry name" value="cytochrome b-245 heavy chain"/>
    <property type="match status" value="1"/>
</dbReference>
<accession>A0A8J6KK81</accession>
<feature type="transmembrane region" description="Helical" evidence="13">
    <location>
        <begin position="513"/>
        <end position="533"/>
    </location>
</feature>
<feature type="transmembrane region" description="Helical" evidence="13">
    <location>
        <begin position="100"/>
        <end position="118"/>
    </location>
</feature>
<comment type="similarity">
    <text evidence="2 13">Belongs to the XK family.</text>
</comment>
<evidence type="ECO:0000256" key="11">
    <source>
        <dbReference type="ARBA" id="ARBA00023180"/>
    </source>
</evidence>
<dbReference type="Pfam" id="PF08030">
    <property type="entry name" value="NAD_binding_6"/>
    <property type="match status" value="1"/>
</dbReference>
<dbReference type="EMBL" id="JAATJU010027500">
    <property type="protein sequence ID" value="KAH0500409.1"/>
    <property type="molecule type" value="Genomic_DNA"/>
</dbReference>
<dbReference type="FunFam" id="3.40.50.80:FF:000004">
    <property type="entry name" value="NADPH oxidase isoform 2"/>
    <property type="match status" value="1"/>
</dbReference>
<dbReference type="InterPro" id="IPR013112">
    <property type="entry name" value="FAD-bd_8"/>
</dbReference>
<gene>
    <name evidence="15" type="ORF">LTLLF_201155</name>
</gene>
<keyword evidence="10 13" id="KW-0472">Membrane</keyword>
<keyword evidence="3" id="KW-1003">Cell membrane</keyword>
<feature type="domain" description="FAD-binding FR-type" evidence="14">
    <location>
        <begin position="694"/>
        <end position="801"/>
    </location>
</feature>
<dbReference type="Gene3D" id="3.40.50.80">
    <property type="entry name" value="Nucleotide-binding domain of ferredoxin-NADP reductase (FNR) module"/>
    <property type="match status" value="1"/>
</dbReference>
<comment type="catalytic activity">
    <reaction evidence="12">
        <text>NADPH + 2 O2 = 2 superoxide + NADP(+) + H(+)</text>
        <dbReference type="Rhea" id="RHEA:63180"/>
        <dbReference type="ChEBI" id="CHEBI:15378"/>
        <dbReference type="ChEBI" id="CHEBI:15379"/>
        <dbReference type="ChEBI" id="CHEBI:18421"/>
        <dbReference type="ChEBI" id="CHEBI:57783"/>
        <dbReference type="ChEBI" id="CHEBI:58349"/>
    </reaction>
</comment>
<dbReference type="SFLD" id="SFLDG01169">
    <property type="entry name" value="NADPH_oxidase_subgroup_(NOX)"/>
    <property type="match status" value="1"/>
</dbReference>
<feature type="transmembrane region" description="Helical" evidence="13">
    <location>
        <begin position="31"/>
        <end position="54"/>
    </location>
</feature>
<dbReference type="CDD" id="cd06186">
    <property type="entry name" value="NOX_Duox_like_FAD_NADP"/>
    <property type="match status" value="1"/>
</dbReference>
<evidence type="ECO:0000256" key="1">
    <source>
        <dbReference type="ARBA" id="ARBA00004651"/>
    </source>
</evidence>
<evidence type="ECO:0000256" key="3">
    <source>
        <dbReference type="ARBA" id="ARBA00022475"/>
    </source>
</evidence>
<dbReference type="InterPro" id="IPR000778">
    <property type="entry name" value="Cyt_b245_heavy_chain"/>
</dbReference>
<dbReference type="GO" id="GO:0046872">
    <property type="term" value="F:metal ion binding"/>
    <property type="evidence" value="ECO:0007669"/>
    <property type="project" value="UniProtKB-KW"/>
</dbReference>
<dbReference type="GO" id="GO:0016491">
    <property type="term" value="F:oxidoreductase activity"/>
    <property type="evidence" value="ECO:0007669"/>
    <property type="project" value="UniProtKB-KW"/>
</dbReference>
<feature type="transmembrane region" description="Helical" evidence="13">
    <location>
        <begin position="199"/>
        <end position="219"/>
    </location>
</feature>
<comment type="subcellular location">
    <subcellularLocation>
        <location evidence="1">Cell membrane</location>
        <topology evidence="1">Multi-pass membrane protein</topology>
    </subcellularLocation>
    <subcellularLocation>
        <location evidence="13">Membrane</location>
        <topology evidence="13">Multi-pass membrane protein</topology>
    </subcellularLocation>
</comment>
<comment type="caution">
    <text evidence="13">Lacks conserved residue(s) required for the propagation of feature annotation.</text>
</comment>
<dbReference type="InterPro" id="IPR013130">
    <property type="entry name" value="Fe3_Rdtase_TM_dom"/>
</dbReference>
<keyword evidence="5 13" id="KW-0812">Transmembrane</keyword>
<comment type="caution">
    <text evidence="15">The sequence shown here is derived from an EMBL/GenBank/DDBJ whole genome shotgun (WGS) entry which is preliminary data.</text>
</comment>
<proteinExistence type="inferred from homology"/>
<dbReference type="GO" id="GO:0005886">
    <property type="term" value="C:plasma membrane"/>
    <property type="evidence" value="ECO:0007669"/>
    <property type="project" value="UniProtKB-SubCell"/>
</dbReference>
<evidence type="ECO:0000313" key="15">
    <source>
        <dbReference type="EMBL" id="KAH0500409.1"/>
    </source>
</evidence>
<evidence type="ECO:0000256" key="9">
    <source>
        <dbReference type="ARBA" id="ARBA00023004"/>
    </source>
</evidence>
<evidence type="ECO:0000256" key="7">
    <source>
        <dbReference type="ARBA" id="ARBA00022989"/>
    </source>
</evidence>
<evidence type="ECO:0000256" key="13">
    <source>
        <dbReference type="RuleBase" id="RU910716"/>
    </source>
</evidence>
<feature type="transmembrane region" description="Helical" evidence="13">
    <location>
        <begin position="382"/>
        <end position="405"/>
    </location>
</feature>
<dbReference type="Pfam" id="PF01794">
    <property type="entry name" value="Ferric_reduct"/>
    <property type="match status" value="1"/>
</dbReference>
<keyword evidence="9" id="KW-0408">Iron</keyword>
<evidence type="ECO:0000256" key="4">
    <source>
        <dbReference type="ARBA" id="ARBA00022617"/>
    </source>
</evidence>
<sequence length="974" mass="112589">MDRVYEIPEEPNVVPVSSLGEDVIRGPNPRFTFPFSILFSTFLYCGEAASALYMVRVYRKNNETFWMTYTFSFFMFSSIMVQLTLIFVHRDLAKDRPLSLFMHLILLGPVIRCLEAMIKYLTLWKKEGQEEPYVSLTRKKMLIDGQEVLIEWEVGHSIRTLAMHRNAYKRMSQIQAFLGSVPQLTYQLYVTLISSEVPLGRVVLMVFSLISVTYGATLCNMLAIQIKYDDYKIRLGPLEVLCITIWRTLEITSRLVILVLFSATLKLKAVPFLVLNFLIILFEPWVTFWRSGAQLPNNIEKNFSRVGTLVVLISVTILYAGINFSCWSAMQLKLADRDLVDKGQNWGHMGLHYSVRLVENVVMLLIFKFLGGKVLPNYCHSLIAVQLIIAYVISIGFMLLFFQYLHPLRSLFTHNVVDYLHCICCRRHHPERAENAEPSDLRSCMVWVVIEQLVEKQTALAFARASAFCLNFNSMMILIPVCRNLLSFLRGTCSFCNRSLRKPLDHNLLFHKLVAYMICIFTAIHVIAHLFNFERYSRSQQAMDGSLAFVLSNLSRHEKEKDSWLNPIHSPNTTVMHATFTSVAGLTGVIATTALVLMVTSAMEFIRRNYFELFWYTHHLFIVYIICLGIHGLGGIVRRQTEESMDESHPHNCSKSFLEWDKYEWSCRRPHFVGHPPESWKWILAPIAVYIFERTLRFYRSRQKVVITKAVMHPSKVLELQMCKRGFSMEVGQYIFVNCPSISFLEWHPFTLTSAPEEEFFSIHIRAAGDWTENLIRTFEQRPSPMPRIAVDGPFGTVSEDVFQYEVAVLIGAGIGVTPFASILKSIWYKFQRADHKLKTQKIYFYWICRETGAFAWFNNLLNSLEQEMEELGKMDFLNYRLFLTDWDSDIAGHAALNFDKATDVLTGLKQKTSFGRPMWDNEFSRIAAAHPKSVVGVFLCGPRTLAKSLRKCCQRYSSLDPRKVQFYFNKETF</sequence>
<dbReference type="InterPro" id="IPR051773">
    <property type="entry name" value="XK-related_adapter"/>
</dbReference>
<evidence type="ECO:0000256" key="5">
    <source>
        <dbReference type="ARBA" id="ARBA00022692"/>
    </source>
</evidence>
<dbReference type="Pfam" id="PF09815">
    <property type="entry name" value="XK-related"/>
    <property type="match status" value="1"/>
</dbReference>
<dbReference type="PANTHER" id="PTHR14297:SF4">
    <property type="entry name" value="XK-RELATED PROTEIN 2"/>
    <property type="match status" value="1"/>
</dbReference>
<feature type="transmembrane region" description="Helical" evidence="13">
    <location>
        <begin position="309"/>
        <end position="330"/>
    </location>
</feature>
<evidence type="ECO:0000259" key="14">
    <source>
        <dbReference type="PROSITE" id="PS51384"/>
    </source>
</evidence>
<dbReference type="InterPro" id="IPR018629">
    <property type="entry name" value="XK-rel"/>
</dbReference>